<keyword evidence="1" id="KW-1133">Transmembrane helix</keyword>
<dbReference type="AlphaFoldDB" id="A0A317SW31"/>
<keyword evidence="3" id="KW-1185">Reference proteome</keyword>
<gene>
    <name evidence="2" type="ORF">C7212DRAFT_312383</name>
</gene>
<evidence type="ECO:0000313" key="2">
    <source>
        <dbReference type="EMBL" id="PWW77361.1"/>
    </source>
</evidence>
<dbReference type="OrthoDB" id="5392263at2759"/>
<keyword evidence="1" id="KW-0472">Membrane</keyword>
<evidence type="ECO:0000313" key="3">
    <source>
        <dbReference type="Proteomes" id="UP000246991"/>
    </source>
</evidence>
<feature type="transmembrane region" description="Helical" evidence="1">
    <location>
        <begin position="32"/>
        <end position="52"/>
    </location>
</feature>
<name>A0A317SW31_9PEZI</name>
<dbReference type="Proteomes" id="UP000246991">
    <property type="component" value="Unassembled WGS sequence"/>
</dbReference>
<dbReference type="EMBL" id="PYWC01000023">
    <property type="protein sequence ID" value="PWW77361.1"/>
    <property type="molecule type" value="Genomic_DNA"/>
</dbReference>
<proteinExistence type="predicted"/>
<organism evidence="2 3">
    <name type="scientific">Tuber magnatum</name>
    <name type="common">white Piedmont truffle</name>
    <dbReference type="NCBI Taxonomy" id="42249"/>
    <lineage>
        <taxon>Eukaryota</taxon>
        <taxon>Fungi</taxon>
        <taxon>Dikarya</taxon>
        <taxon>Ascomycota</taxon>
        <taxon>Pezizomycotina</taxon>
        <taxon>Pezizomycetes</taxon>
        <taxon>Pezizales</taxon>
        <taxon>Tuberaceae</taxon>
        <taxon>Tuber</taxon>
    </lineage>
</organism>
<keyword evidence="1" id="KW-0812">Transmembrane</keyword>
<reference evidence="2 3" key="1">
    <citation type="submission" date="2018-03" db="EMBL/GenBank/DDBJ databases">
        <title>Genomes of Pezizomycetes fungi and the evolution of truffles.</title>
        <authorList>
            <person name="Murat C."/>
            <person name="Payen T."/>
            <person name="Noel B."/>
            <person name="Kuo A."/>
            <person name="Martin F.M."/>
        </authorList>
    </citation>
    <scope>NUCLEOTIDE SEQUENCE [LARGE SCALE GENOMIC DNA]</scope>
    <source>
        <strain evidence="2">091103-1</strain>
    </source>
</reference>
<protein>
    <submittedName>
        <fullName evidence="2">Uncharacterized protein</fullName>
    </submittedName>
</protein>
<accession>A0A317SW31</accession>
<sequence>MVGQNANSKITLSSNTHAHQYWARTLWLRVAYISYGEVAGFCVVALFIRLYIAHTLRKSLI</sequence>
<comment type="caution">
    <text evidence="2">The sequence shown here is derived from an EMBL/GenBank/DDBJ whole genome shotgun (WGS) entry which is preliminary data.</text>
</comment>
<evidence type="ECO:0000256" key="1">
    <source>
        <dbReference type="SAM" id="Phobius"/>
    </source>
</evidence>